<name>A0A3P7J3B1_STRVU</name>
<dbReference type="Proteomes" id="UP000270094">
    <property type="component" value="Unassembled WGS sequence"/>
</dbReference>
<evidence type="ECO:0000313" key="2">
    <source>
        <dbReference type="Proteomes" id="UP000270094"/>
    </source>
</evidence>
<keyword evidence="2" id="KW-1185">Reference proteome</keyword>
<proteinExistence type="predicted"/>
<organism evidence="1 2">
    <name type="scientific">Strongylus vulgaris</name>
    <name type="common">Blood worm</name>
    <dbReference type="NCBI Taxonomy" id="40348"/>
    <lineage>
        <taxon>Eukaryota</taxon>
        <taxon>Metazoa</taxon>
        <taxon>Ecdysozoa</taxon>
        <taxon>Nematoda</taxon>
        <taxon>Chromadorea</taxon>
        <taxon>Rhabditida</taxon>
        <taxon>Rhabditina</taxon>
        <taxon>Rhabditomorpha</taxon>
        <taxon>Strongyloidea</taxon>
        <taxon>Strongylidae</taxon>
        <taxon>Strongylus</taxon>
    </lineage>
</organism>
<reference evidence="1 2" key="1">
    <citation type="submission" date="2018-11" db="EMBL/GenBank/DDBJ databases">
        <authorList>
            <consortium name="Pathogen Informatics"/>
        </authorList>
    </citation>
    <scope>NUCLEOTIDE SEQUENCE [LARGE SCALE GENOMIC DNA]</scope>
</reference>
<evidence type="ECO:0000313" key="1">
    <source>
        <dbReference type="EMBL" id="VDM77516.1"/>
    </source>
</evidence>
<dbReference type="EMBL" id="UYYB01099392">
    <property type="protein sequence ID" value="VDM77516.1"/>
    <property type="molecule type" value="Genomic_DNA"/>
</dbReference>
<sequence>MLLEHGTYQAFINLLFHIYWTTRTNYFHDRCVRYANVTSNTELMRFVPVLHLLHEVIHPIVVVRNDQ</sequence>
<gene>
    <name evidence="1" type="ORF">SVUK_LOCUS12514</name>
</gene>
<dbReference type="AlphaFoldDB" id="A0A3P7J3B1"/>
<accession>A0A3P7J3B1</accession>
<protein>
    <submittedName>
        <fullName evidence="1">Uncharacterized protein</fullName>
    </submittedName>
</protein>